<feature type="region of interest" description="Disordered" evidence="1">
    <location>
        <begin position="28"/>
        <end position="61"/>
    </location>
</feature>
<gene>
    <name evidence="2" type="ORF">DDQ50_08710</name>
</gene>
<name>A0A2V1HML4_9MICO</name>
<accession>A0A2V1HML4</accession>
<dbReference type="Pfam" id="PF23773">
    <property type="entry name" value="DUF7169"/>
    <property type="match status" value="1"/>
</dbReference>
<reference evidence="2 3" key="1">
    <citation type="submission" date="2018-05" db="EMBL/GenBank/DDBJ databases">
        <title>Amnibacterium sp. M8JJ-5, whole genome shotgun sequence.</title>
        <authorList>
            <person name="Tuo L."/>
        </authorList>
    </citation>
    <scope>NUCLEOTIDE SEQUENCE [LARGE SCALE GENOMIC DNA]</scope>
    <source>
        <strain evidence="2 3">M8JJ-5</strain>
    </source>
</reference>
<evidence type="ECO:0000313" key="3">
    <source>
        <dbReference type="Proteomes" id="UP000244893"/>
    </source>
</evidence>
<sequence>MSTELPPSLRLAAEEAFRLAASLATAEDAQWMPSHSPKPREDTTERSKGEHSDPTGSTVIDSRRLALRASVMAGEDALTKTADYLAYVRRGLERALSR</sequence>
<dbReference type="AlphaFoldDB" id="A0A2V1HML4"/>
<keyword evidence="3" id="KW-1185">Reference proteome</keyword>
<comment type="caution">
    <text evidence="2">The sequence shown here is derived from an EMBL/GenBank/DDBJ whole genome shotgun (WGS) entry which is preliminary data.</text>
</comment>
<feature type="compositionally biased region" description="Basic and acidic residues" evidence="1">
    <location>
        <begin position="38"/>
        <end position="53"/>
    </location>
</feature>
<dbReference type="EMBL" id="QEOP01000002">
    <property type="protein sequence ID" value="PVZ93853.1"/>
    <property type="molecule type" value="Genomic_DNA"/>
</dbReference>
<protein>
    <submittedName>
        <fullName evidence="2">Uncharacterized protein</fullName>
    </submittedName>
</protein>
<dbReference type="OrthoDB" id="5160548at2"/>
<organism evidence="2 3">
    <name type="scientific">Amnibacterium flavum</name>
    <dbReference type="NCBI Taxonomy" id="2173173"/>
    <lineage>
        <taxon>Bacteria</taxon>
        <taxon>Bacillati</taxon>
        <taxon>Actinomycetota</taxon>
        <taxon>Actinomycetes</taxon>
        <taxon>Micrococcales</taxon>
        <taxon>Microbacteriaceae</taxon>
        <taxon>Amnibacterium</taxon>
    </lineage>
</organism>
<evidence type="ECO:0000313" key="2">
    <source>
        <dbReference type="EMBL" id="PVZ93853.1"/>
    </source>
</evidence>
<dbReference type="Proteomes" id="UP000244893">
    <property type="component" value="Unassembled WGS sequence"/>
</dbReference>
<evidence type="ECO:0000256" key="1">
    <source>
        <dbReference type="SAM" id="MobiDB-lite"/>
    </source>
</evidence>
<proteinExistence type="predicted"/>
<dbReference type="RefSeq" id="WP_116756367.1">
    <property type="nucleotide sequence ID" value="NZ_JBHUEX010000001.1"/>
</dbReference>
<dbReference type="InterPro" id="IPR055593">
    <property type="entry name" value="DUF7169"/>
</dbReference>